<dbReference type="PANTHER" id="PTHR43267:SF2">
    <property type="entry name" value="TRNA THREONYLCARBAMOYLADENOSINE DEHYDRATASE 1-RELATED"/>
    <property type="match status" value="1"/>
</dbReference>
<dbReference type="SUPFAM" id="SSF69572">
    <property type="entry name" value="Activating enzymes of the ubiquitin-like proteins"/>
    <property type="match status" value="1"/>
</dbReference>
<evidence type="ECO:0000256" key="9">
    <source>
        <dbReference type="ARBA" id="ARBA00023128"/>
    </source>
</evidence>
<keyword evidence="3" id="KW-0436">Ligase</keyword>
<name>A0A1E3Q1I6_LIPST</name>
<evidence type="ECO:0000256" key="12">
    <source>
        <dbReference type="SAM" id="MobiDB-lite"/>
    </source>
</evidence>
<dbReference type="EMBL" id="KV454297">
    <property type="protein sequence ID" value="ODQ71559.1"/>
    <property type="molecule type" value="Genomic_DNA"/>
</dbReference>
<evidence type="ECO:0000256" key="2">
    <source>
        <dbReference type="ARBA" id="ARBA00009919"/>
    </source>
</evidence>
<evidence type="ECO:0000256" key="11">
    <source>
        <dbReference type="ARBA" id="ARBA00060084"/>
    </source>
</evidence>
<dbReference type="FunFam" id="3.40.50.720:FF:000125">
    <property type="entry name" value="tRNA threonylcarbamoyladenosine dehydratase 2-like"/>
    <property type="match status" value="1"/>
</dbReference>
<accession>A0A1E3Q1I6</accession>
<dbReference type="STRING" id="675824.A0A1E3Q1I6"/>
<comment type="subcellular location">
    <subcellularLocation>
        <location evidence="1">Mitochondrion outer membrane</location>
        <topology evidence="1">Multi-pass membrane protein</topology>
    </subcellularLocation>
</comment>
<evidence type="ECO:0000256" key="5">
    <source>
        <dbReference type="ARBA" id="ARBA00022741"/>
    </source>
</evidence>
<dbReference type="PANTHER" id="PTHR43267">
    <property type="entry name" value="TRNA THREONYLCARBAMOYLADENOSINE DEHYDRATASE"/>
    <property type="match status" value="1"/>
</dbReference>
<feature type="domain" description="THIF-type NAD/FAD binding fold" evidence="13">
    <location>
        <begin position="119"/>
        <end position="369"/>
    </location>
</feature>
<dbReference type="InterPro" id="IPR000594">
    <property type="entry name" value="ThiF_NAD_FAD-bd"/>
</dbReference>
<keyword evidence="7" id="KW-0067">ATP-binding</keyword>
<evidence type="ECO:0000256" key="8">
    <source>
        <dbReference type="ARBA" id="ARBA00022989"/>
    </source>
</evidence>
<protein>
    <recommendedName>
        <fullName evidence="13">THIF-type NAD/FAD binding fold domain-containing protein</fullName>
    </recommendedName>
</protein>
<evidence type="ECO:0000256" key="4">
    <source>
        <dbReference type="ARBA" id="ARBA00022692"/>
    </source>
</evidence>
<keyword evidence="4" id="KW-0812">Transmembrane</keyword>
<dbReference type="OrthoDB" id="10265862at2759"/>
<evidence type="ECO:0000256" key="1">
    <source>
        <dbReference type="ARBA" id="ARBA00004374"/>
    </source>
</evidence>
<keyword evidence="6" id="KW-1000">Mitochondrion outer membrane</keyword>
<keyword evidence="15" id="KW-1185">Reference proteome</keyword>
<dbReference type="GO" id="GO:0005741">
    <property type="term" value="C:mitochondrial outer membrane"/>
    <property type="evidence" value="ECO:0007669"/>
    <property type="project" value="UniProtKB-SubCell"/>
</dbReference>
<proteinExistence type="inferred from homology"/>
<dbReference type="GO" id="GO:0061504">
    <property type="term" value="P:cyclic threonylcarbamoyladenosine biosynthetic process"/>
    <property type="evidence" value="ECO:0007669"/>
    <property type="project" value="TreeGrafter"/>
</dbReference>
<evidence type="ECO:0000256" key="7">
    <source>
        <dbReference type="ARBA" id="ARBA00022840"/>
    </source>
</evidence>
<organism evidence="14 15">
    <name type="scientific">Lipomyces starkeyi NRRL Y-11557</name>
    <dbReference type="NCBI Taxonomy" id="675824"/>
    <lineage>
        <taxon>Eukaryota</taxon>
        <taxon>Fungi</taxon>
        <taxon>Dikarya</taxon>
        <taxon>Ascomycota</taxon>
        <taxon>Saccharomycotina</taxon>
        <taxon>Lipomycetes</taxon>
        <taxon>Lipomycetales</taxon>
        <taxon>Lipomycetaceae</taxon>
        <taxon>Lipomyces</taxon>
    </lineage>
</organism>
<dbReference type="GO" id="GO:0061503">
    <property type="term" value="F:tRNA threonylcarbamoyladenosine dehydratase"/>
    <property type="evidence" value="ECO:0007669"/>
    <property type="project" value="TreeGrafter"/>
</dbReference>
<keyword evidence="10" id="KW-0472">Membrane</keyword>
<evidence type="ECO:0000259" key="13">
    <source>
        <dbReference type="Pfam" id="PF00899"/>
    </source>
</evidence>
<dbReference type="InterPro" id="IPR045886">
    <property type="entry name" value="ThiF/MoeB/HesA"/>
</dbReference>
<evidence type="ECO:0000313" key="14">
    <source>
        <dbReference type="EMBL" id="ODQ71559.1"/>
    </source>
</evidence>
<dbReference type="Pfam" id="PF00899">
    <property type="entry name" value="ThiF"/>
    <property type="match status" value="1"/>
</dbReference>
<dbReference type="Proteomes" id="UP000094385">
    <property type="component" value="Unassembled WGS sequence"/>
</dbReference>
<dbReference type="Gene3D" id="3.40.50.720">
    <property type="entry name" value="NAD(P)-binding Rossmann-like Domain"/>
    <property type="match status" value="1"/>
</dbReference>
<dbReference type="InterPro" id="IPR035985">
    <property type="entry name" value="Ubiquitin-activating_enz"/>
</dbReference>
<keyword evidence="9" id="KW-0496">Mitochondrion</keyword>
<feature type="compositionally biased region" description="Basic and acidic residues" evidence="12">
    <location>
        <begin position="65"/>
        <end position="76"/>
    </location>
</feature>
<keyword evidence="5" id="KW-0547">Nucleotide-binding</keyword>
<evidence type="ECO:0000256" key="10">
    <source>
        <dbReference type="ARBA" id="ARBA00023136"/>
    </source>
</evidence>
<comment type="function">
    <text evidence="11">Catalyzes the ATP-dependent dehydration of threonylcarbamoyladenosine at position 37 (t(6)A37) to form cyclic t(6)A37 (ct(6)A37) in tRNAs that read codons beginning with adenine.</text>
</comment>
<evidence type="ECO:0000256" key="3">
    <source>
        <dbReference type="ARBA" id="ARBA00022598"/>
    </source>
</evidence>
<evidence type="ECO:0000313" key="15">
    <source>
        <dbReference type="Proteomes" id="UP000094385"/>
    </source>
</evidence>
<gene>
    <name evidence="14" type="ORF">LIPSTDRAFT_73259</name>
</gene>
<evidence type="ECO:0000256" key="6">
    <source>
        <dbReference type="ARBA" id="ARBA00022787"/>
    </source>
</evidence>
<dbReference type="GO" id="GO:0008641">
    <property type="term" value="F:ubiquitin-like modifier activating enzyme activity"/>
    <property type="evidence" value="ECO:0007669"/>
    <property type="project" value="InterPro"/>
</dbReference>
<reference evidence="14 15" key="1">
    <citation type="journal article" date="2016" name="Proc. Natl. Acad. Sci. U.S.A.">
        <title>Comparative genomics of biotechnologically important yeasts.</title>
        <authorList>
            <person name="Riley R."/>
            <person name="Haridas S."/>
            <person name="Wolfe K.H."/>
            <person name="Lopes M.R."/>
            <person name="Hittinger C.T."/>
            <person name="Goeker M."/>
            <person name="Salamov A.A."/>
            <person name="Wisecaver J.H."/>
            <person name="Long T.M."/>
            <person name="Calvey C.H."/>
            <person name="Aerts A.L."/>
            <person name="Barry K.W."/>
            <person name="Choi C."/>
            <person name="Clum A."/>
            <person name="Coughlan A.Y."/>
            <person name="Deshpande S."/>
            <person name="Douglass A.P."/>
            <person name="Hanson S.J."/>
            <person name="Klenk H.-P."/>
            <person name="LaButti K.M."/>
            <person name="Lapidus A."/>
            <person name="Lindquist E.A."/>
            <person name="Lipzen A.M."/>
            <person name="Meier-Kolthoff J.P."/>
            <person name="Ohm R.A."/>
            <person name="Otillar R.P."/>
            <person name="Pangilinan J.L."/>
            <person name="Peng Y."/>
            <person name="Rokas A."/>
            <person name="Rosa C.A."/>
            <person name="Scheuner C."/>
            <person name="Sibirny A.A."/>
            <person name="Slot J.C."/>
            <person name="Stielow J.B."/>
            <person name="Sun H."/>
            <person name="Kurtzman C.P."/>
            <person name="Blackwell M."/>
            <person name="Grigoriev I.V."/>
            <person name="Jeffries T.W."/>
        </authorList>
    </citation>
    <scope>NUCLEOTIDE SEQUENCE [LARGE SCALE GENOMIC DNA]</scope>
    <source>
        <strain evidence="14 15">NRRL Y-11557</strain>
    </source>
</reference>
<comment type="similarity">
    <text evidence="2">Belongs to the HesA/MoeB/ThiF family.</text>
</comment>
<sequence>MSSYSPIATTNRKFLFLAATALAATSAFSVLCTLTVQSYQRSRRLAELKASIDVGDPTPAVSRRTSVEDHSTEASRKNKSHVTKLNELGVPVSHSLPSISESDVKVEWDQVLIDEQLARNRVFLGSEGLRKVRDAFVVVVGCGGVGSWIVTMLVRSGIGKLRIVDFDQVTLSSLNRHACATLEDVGTPKVESLRKYLNKVAPWVEIETKVELWNKHNADRLLEGEPAYVVDAIDNIDTKVDLLEYCYKNGLQVISAMGAGCKADPTRIQIDDISGSAEDPLARATRRRLRLKGIITGITVVFSSEKPGPEKATLLPLDEEVFKQGKVDELSVLQDFRARILPVLGTMPGMFGLAISTHILTHIGGYPVDEYIVGRNRTKTYCSVLHSLAGQKMRLEGSQKLPLDAEDVGYLVEEVFRGRSVVSRESGGNRIALTKWRSEDGWTAQNVVLMTKEEVKMHEVLVLKGGENVEDVYPQAVLDLVKRRFEEERGYSRFRE</sequence>
<dbReference type="CDD" id="cd00755">
    <property type="entry name" value="YgdL_like"/>
    <property type="match status" value="1"/>
</dbReference>
<dbReference type="AlphaFoldDB" id="A0A1E3Q1I6"/>
<dbReference type="GO" id="GO:0005524">
    <property type="term" value="F:ATP binding"/>
    <property type="evidence" value="ECO:0007669"/>
    <property type="project" value="UniProtKB-KW"/>
</dbReference>
<keyword evidence="8" id="KW-1133">Transmembrane helix</keyword>
<feature type="region of interest" description="Disordered" evidence="12">
    <location>
        <begin position="57"/>
        <end position="79"/>
    </location>
</feature>